<dbReference type="OrthoDB" id="981508at2"/>
<evidence type="ECO:0000313" key="3">
    <source>
        <dbReference type="Proteomes" id="UP000244446"/>
    </source>
</evidence>
<evidence type="ECO:0008006" key="4">
    <source>
        <dbReference type="Google" id="ProtNLM"/>
    </source>
</evidence>
<comment type="caution">
    <text evidence="2">The sequence shown here is derived from an EMBL/GenBank/DDBJ whole genome shotgun (WGS) entry which is preliminary data.</text>
</comment>
<proteinExistence type="predicted"/>
<keyword evidence="3" id="KW-1185">Reference proteome</keyword>
<evidence type="ECO:0000313" key="2">
    <source>
        <dbReference type="EMBL" id="PVA10789.1"/>
    </source>
</evidence>
<evidence type="ECO:0000256" key="1">
    <source>
        <dbReference type="SAM" id="MobiDB-lite"/>
    </source>
</evidence>
<sequence>MAHDPTYGNLCLGVGAAHAGSDWLRSALTGHPAMSVCPMADVDYFHHRHMGGGAPGRAARAARLQAAPDPLPPGWATHYLSDPVDDAWYLRLFADASHHAYRCDFSDSAAFLSAADWRRIEAQCDRLRVIFTMCDPLARLWRHGLARHAGAAQPDLRRFLDCPDIRRAGDYGATLAAMQDGLTEGAWRVVFHEDIGDDPLFMLRRIEQFLGLAPDPDLEPPPMAERHPPPPDADEVPRDVANLLRRVRRDVEEAGFSPPDCWSL</sequence>
<dbReference type="Proteomes" id="UP000244446">
    <property type="component" value="Unassembled WGS sequence"/>
</dbReference>
<protein>
    <recommendedName>
        <fullName evidence="4">Sulfotransferase family protein</fullName>
    </recommendedName>
</protein>
<dbReference type="Gene3D" id="3.40.50.300">
    <property type="entry name" value="P-loop containing nucleotide triphosphate hydrolases"/>
    <property type="match status" value="1"/>
</dbReference>
<dbReference type="EMBL" id="QCYH01000003">
    <property type="protein sequence ID" value="PVA10789.1"/>
    <property type="molecule type" value="Genomic_DNA"/>
</dbReference>
<dbReference type="RefSeq" id="WP_108691647.1">
    <property type="nucleotide sequence ID" value="NZ_QCYH01000003.1"/>
</dbReference>
<organism evidence="2 3">
    <name type="scientific">Pelagivirga sediminicola</name>
    <dbReference type="NCBI Taxonomy" id="2170575"/>
    <lineage>
        <taxon>Bacteria</taxon>
        <taxon>Pseudomonadati</taxon>
        <taxon>Pseudomonadota</taxon>
        <taxon>Alphaproteobacteria</taxon>
        <taxon>Rhodobacterales</taxon>
        <taxon>Paracoccaceae</taxon>
        <taxon>Pelagivirga</taxon>
    </lineage>
</organism>
<accession>A0A2T7G8N1</accession>
<dbReference type="InterPro" id="IPR027417">
    <property type="entry name" value="P-loop_NTPase"/>
</dbReference>
<dbReference type="SUPFAM" id="SSF52540">
    <property type="entry name" value="P-loop containing nucleoside triphosphate hydrolases"/>
    <property type="match status" value="1"/>
</dbReference>
<gene>
    <name evidence="2" type="ORF">DC366_07940</name>
</gene>
<reference evidence="2 3" key="1">
    <citation type="submission" date="2018-04" db="EMBL/GenBank/DDBJ databases">
        <title>Pelagivirga bohaiensis gen. nov., sp. nov., a bacterium isolated from the Bohai Sea.</title>
        <authorList>
            <person name="Ji X."/>
        </authorList>
    </citation>
    <scope>NUCLEOTIDE SEQUENCE [LARGE SCALE GENOMIC DNA]</scope>
    <source>
        <strain evidence="2 3">BH-SD19</strain>
    </source>
</reference>
<dbReference type="AlphaFoldDB" id="A0A2T7G8N1"/>
<name>A0A2T7G8N1_9RHOB</name>
<feature type="region of interest" description="Disordered" evidence="1">
    <location>
        <begin position="214"/>
        <end position="239"/>
    </location>
</feature>